<dbReference type="InterPro" id="IPR013083">
    <property type="entry name" value="Znf_RING/FYVE/PHD"/>
</dbReference>
<dbReference type="PROSITE" id="PS50089">
    <property type="entry name" value="ZF_RING_2"/>
    <property type="match status" value="1"/>
</dbReference>
<gene>
    <name evidence="7" type="ORF">FCC1311_106952</name>
</gene>
<dbReference type="AlphaFoldDB" id="A0A2R5H116"/>
<evidence type="ECO:0000256" key="4">
    <source>
        <dbReference type="PROSITE-ProRule" id="PRU00175"/>
    </source>
</evidence>
<reference evidence="7 8" key="1">
    <citation type="submission" date="2017-12" db="EMBL/GenBank/DDBJ databases">
        <title>Sequencing, de novo assembly and annotation of complete genome of a new Thraustochytrid species, strain FCC1311.</title>
        <authorList>
            <person name="Sedici K."/>
            <person name="Godart F."/>
            <person name="Aiese Cigliano R."/>
            <person name="Sanseverino W."/>
            <person name="Barakat M."/>
            <person name="Ortet P."/>
            <person name="Marechal E."/>
            <person name="Cagnac O."/>
            <person name="Amato A."/>
        </authorList>
    </citation>
    <scope>NUCLEOTIDE SEQUENCE [LARGE SCALE GENOMIC DNA]</scope>
</reference>
<keyword evidence="2 4" id="KW-0863">Zinc-finger</keyword>
<keyword evidence="8" id="KW-1185">Reference proteome</keyword>
<dbReference type="EMBL" id="BEYU01000196">
    <property type="protein sequence ID" value="GBG34471.1"/>
    <property type="molecule type" value="Genomic_DNA"/>
</dbReference>
<dbReference type="Proteomes" id="UP000241890">
    <property type="component" value="Unassembled WGS sequence"/>
</dbReference>
<dbReference type="GO" id="GO:0008270">
    <property type="term" value="F:zinc ion binding"/>
    <property type="evidence" value="ECO:0007669"/>
    <property type="project" value="UniProtKB-KW"/>
</dbReference>
<evidence type="ECO:0000256" key="3">
    <source>
        <dbReference type="ARBA" id="ARBA00022833"/>
    </source>
</evidence>
<keyword evidence="1" id="KW-0479">Metal-binding</keyword>
<name>A0A2R5H116_9STRA</name>
<proteinExistence type="predicted"/>
<dbReference type="SUPFAM" id="SSF57850">
    <property type="entry name" value="RING/U-box"/>
    <property type="match status" value="1"/>
</dbReference>
<evidence type="ECO:0000256" key="1">
    <source>
        <dbReference type="ARBA" id="ARBA00022723"/>
    </source>
</evidence>
<organism evidence="7 8">
    <name type="scientific">Hondaea fermentalgiana</name>
    <dbReference type="NCBI Taxonomy" id="2315210"/>
    <lineage>
        <taxon>Eukaryota</taxon>
        <taxon>Sar</taxon>
        <taxon>Stramenopiles</taxon>
        <taxon>Bigyra</taxon>
        <taxon>Labyrinthulomycetes</taxon>
        <taxon>Thraustochytrida</taxon>
        <taxon>Thraustochytriidae</taxon>
        <taxon>Hondaea</taxon>
    </lineage>
</organism>
<protein>
    <submittedName>
        <fullName evidence="7">E3 ubiquitin-protein ligase TRIM39</fullName>
    </submittedName>
</protein>
<feature type="region of interest" description="Disordered" evidence="5">
    <location>
        <begin position="1"/>
        <end position="35"/>
    </location>
</feature>
<dbReference type="InterPro" id="IPR001841">
    <property type="entry name" value="Znf_RING"/>
</dbReference>
<dbReference type="PROSITE" id="PS00518">
    <property type="entry name" value="ZF_RING_1"/>
    <property type="match status" value="1"/>
</dbReference>
<dbReference type="OrthoDB" id="6105938at2759"/>
<evidence type="ECO:0000313" key="8">
    <source>
        <dbReference type="Proteomes" id="UP000241890"/>
    </source>
</evidence>
<comment type="caution">
    <text evidence="7">The sequence shown here is derived from an EMBL/GenBank/DDBJ whole genome shotgun (WGS) entry which is preliminary data.</text>
</comment>
<evidence type="ECO:0000256" key="5">
    <source>
        <dbReference type="SAM" id="MobiDB-lite"/>
    </source>
</evidence>
<dbReference type="SMART" id="SM00184">
    <property type="entry name" value="RING"/>
    <property type="match status" value="1"/>
</dbReference>
<dbReference type="InterPro" id="IPR017907">
    <property type="entry name" value="Znf_RING_CS"/>
</dbReference>
<feature type="compositionally biased region" description="Polar residues" evidence="5">
    <location>
        <begin position="10"/>
        <end position="30"/>
    </location>
</feature>
<keyword evidence="3" id="KW-0862">Zinc</keyword>
<feature type="domain" description="RING-type" evidence="6">
    <location>
        <begin position="112"/>
        <end position="150"/>
    </location>
</feature>
<dbReference type="Gene3D" id="3.30.40.10">
    <property type="entry name" value="Zinc/RING finger domain, C3HC4 (zinc finger)"/>
    <property type="match status" value="1"/>
</dbReference>
<accession>A0A2R5H116</accession>
<evidence type="ECO:0000259" key="6">
    <source>
        <dbReference type="PROSITE" id="PS50089"/>
    </source>
</evidence>
<dbReference type="CDD" id="cd23135">
    <property type="entry name" value="RING-HC_IRC20-like"/>
    <property type="match status" value="1"/>
</dbReference>
<sequence>MELLEVASDASGSSTTMTDVTTSRSENANLAKSEDEVGGEGLKMAFPEALTKEDTFVAGVLAGIVLAMDGSDASEARERLLAAATDVAGSGDAQLLDAASSALEKLKSDLSCSVCFSAMRSPISLQCGHSFCLACIAPWLKEKTSCPVCRCDCLSYRSYQPNVALRDLMDRLGMRVADEEHESTRELLEELDARPEREMPETPVDPTLLNEIRVVGRVRSQGTRRHPFQHEIRISLREREQLRRFRAAVRSVFQDSLLQEIRHHHATAMT</sequence>
<evidence type="ECO:0000256" key="2">
    <source>
        <dbReference type="ARBA" id="ARBA00022771"/>
    </source>
</evidence>
<dbReference type="PANTHER" id="PTHR23327">
    <property type="entry name" value="RING FINGER PROTEIN 127"/>
    <property type="match status" value="1"/>
</dbReference>
<dbReference type="InParanoid" id="A0A2R5H116"/>
<dbReference type="Pfam" id="PF13923">
    <property type="entry name" value="zf-C3HC4_2"/>
    <property type="match status" value="1"/>
</dbReference>
<evidence type="ECO:0000313" key="7">
    <source>
        <dbReference type="EMBL" id="GBG34471.1"/>
    </source>
</evidence>